<feature type="transmembrane region" description="Helical" evidence="7">
    <location>
        <begin position="279"/>
        <end position="304"/>
    </location>
</feature>
<reference evidence="8 9" key="1">
    <citation type="submission" date="2024-05" db="EMBL/GenBank/DDBJ databases">
        <authorList>
            <person name="Wallberg A."/>
        </authorList>
    </citation>
    <scope>NUCLEOTIDE SEQUENCE [LARGE SCALE GENOMIC DNA]</scope>
</reference>
<organism evidence="8 9">
    <name type="scientific">Meganyctiphanes norvegica</name>
    <name type="common">Northern krill</name>
    <name type="synonym">Thysanopoda norvegica</name>
    <dbReference type="NCBI Taxonomy" id="48144"/>
    <lineage>
        <taxon>Eukaryota</taxon>
        <taxon>Metazoa</taxon>
        <taxon>Ecdysozoa</taxon>
        <taxon>Arthropoda</taxon>
        <taxon>Crustacea</taxon>
        <taxon>Multicrustacea</taxon>
        <taxon>Malacostraca</taxon>
        <taxon>Eumalacostraca</taxon>
        <taxon>Eucarida</taxon>
        <taxon>Euphausiacea</taxon>
        <taxon>Euphausiidae</taxon>
        <taxon>Meganyctiphanes</taxon>
    </lineage>
</organism>
<feature type="transmembrane region" description="Helical" evidence="7">
    <location>
        <begin position="424"/>
        <end position="446"/>
    </location>
</feature>
<sequence>MEGDVAASSTMEDCVPIDMAEKVINSDEEKKKKDADPSLMTIENGQINNKESTSELMYTINDAPPWYICILLGMQHYLTMVGATITIPFLLTPAMCIDDNDPVRGAFVSTIIFVSGLVTLIQTTLGVRLPIVQGGTFSFLVPTLVILGTSFTPCNEETSFNVTYTEKSDNQLLDYTENWQIRMREVQGAIIVSALLQVVVGFTGLIGLVLRYITPLAIAPTVALVGLSLFDAAAGKASANWGIAVMTIAIMILFSQYLRDVPVPVPTYKKGKGIVFTKAYIFKLFPVLLSILISWSFCAILTAANGLPEKSLARTDRVSSLIYAAPWFTFPYPGQWGLPTVTAAGVFGMMAGVIASMIESVGDYYACARLAGAPPPPTHAVNRGIGIEGIGCILAGLWGTGNGTTSYSENIGAIGITKVGSLQVVQYGAVIMMIFGVLGKVGALFVTVPDPVVGGIFCVMFSVITAVGLSSLQFVDLNSSRNLFILGFSLFFGLALPKWLHANPGAIQTGSETFDQIITILLSTSMFVGGFIGFIFDNTIPGTPEERGITKWNSILEARDSEEDGKAKEELNKCYDLPIFMDEIKSWKWSRYVAICPNFEGYVRKRT</sequence>
<feature type="transmembrane region" description="Helical" evidence="7">
    <location>
        <begin position="103"/>
        <end position="125"/>
    </location>
</feature>
<evidence type="ECO:0000256" key="3">
    <source>
        <dbReference type="ARBA" id="ARBA00022448"/>
    </source>
</evidence>
<keyword evidence="9" id="KW-1185">Reference proteome</keyword>
<protein>
    <recommendedName>
        <fullName evidence="10">Solute carrier family 23 member 2</fullName>
    </recommendedName>
</protein>
<evidence type="ECO:0000313" key="8">
    <source>
        <dbReference type="EMBL" id="CAL4061275.1"/>
    </source>
</evidence>
<keyword evidence="6 7" id="KW-0472">Membrane</keyword>
<dbReference type="GO" id="GO:0005886">
    <property type="term" value="C:plasma membrane"/>
    <property type="evidence" value="ECO:0007669"/>
    <property type="project" value="UniProtKB-ARBA"/>
</dbReference>
<feature type="transmembrane region" description="Helical" evidence="7">
    <location>
        <begin position="65"/>
        <end position="91"/>
    </location>
</feature>
<dbReference type="InterPro" id="IPR006042">
    <property type="entry name" value="Xan_ur_permease"/>
</dbReference>
<comment type="subcellular location">
    <subcellularLocation>
        <location evidence="1">Membrane</location>
        <topology evidence="1">Multi-pass membrane protein</topology>
    </subcellularLocation>
</comment>
<dbReference type="EMBL" id="CAXKWB010000579">
    <property type="protein sequence ID" value="CAL4061275.1"/>
    <property type="molecule type" value="Genomic_DNA"/>
</dbReference>
<proteinExistence type="inferred from homology"/>
<keyword evidence="3" id="KW-0813">Transport</keyword>
<evidence type="ECO:0000256" key="7">
    <source>
        <dbReference type="SAM" id="Phobius"/>
    </source>
</evidence>
<evidence type="ECO:0000256" key="1">
    <source>
        <dbReference type="ARBA" id="ARBA00004141"/>
    </source>
</evidence>
<feature type="transmembrane region" description="Helical" evidence="7">
    <location>
        <begin position="482"/>
        <end position="500"/>
    </location>
</feature>
<feature type="transmembrane region" description="Helical" evidence="7">
    <location>
        <begin position="516"/>
        <end position="536"/>
    </location>
</feature>
<feature type="transmembrane region" description="Helical" evidence="7">
    <location>
        <begin position="452"/>
        <end position="475"/>
    </location>
</feature>
<feature type="transmembrane region" description="Helical" evidence="7">
    <location>
        <begin position="241"/>
        <end position="259"/>
    </location>
</feature>
<comment type="caution">
    <text evidence="8">The sequence shown here is derived from an EMBL/GenBank/DDBJ whole genome shotgun (WGS) entry which is preliminary data.</text>
</comment>
<dbReference type="Pfam" id="PF00860">
    <property type="entry name" value="Xan_ur_permease"/>
    <property type="match status" value="1"/>
</dbReference>
<keyword evidence="4 7" id="KW-0812">Transmembrane</keyword>
<evidence type="ECO:0000313" key="9">
    <source>
        <dbReference type="Proteomes" id="UP001497623"/>
    </source>
</evidence>
<comment type="similarity">
    <text evidence="2">Belongs to the nucleobase:cation symporter-2 (NCS2) (TC 2.A.40) family.</text>
</comment>
<dbReference type="InterPro" id="IPR006043">
    <property type="entry name" value="NCS2"/>
</dbReference>
<evidence type="ECO:0008006" key="10">
    <source>
        <dbReference type="Google" id="ProtNLM"/>
    </source>
</evidence>
<keyword evidence="5 7" id="KW-1133">Transmembrane helix</keyword>
<evidence type="ECO:0000256" key="2">
    <source>
        <dbReference type="ARBA" id="ARBA00008821"/>
    </source>
</evidence>
<evidence type="ECO:0000256" key="5">
    <source>
        <dbReference type="ARBA" id="ARBA00022989"/>
    </source>
</evidence>
<feature type="transmembrane region" description="Helical" evidence="7">
    <location>
        <begin position="216"/>
        <end position="234"/>
    </location>
</feature>
<dbReference type="GO" id="GO:0022857">
    <property type="term" value="F:transmembrane transporter activity"/>
    <property type="evidence" value="ECO:0007669"/>
    <property type="project" value="InterPro"/>
</dbReference>
<accession>A0AAV2PQT8</accession>
<dbReference type="Proteomes" id="UP001497623">
    <property type="component" value="Unassembled WGS sequence"/>
</dbReference>
<evidence type="ECO:0000256" key="4">
    <source>
        <dbReference type="ARBA" id="ARBA00022692"/>
    </source>
</evidence>
<feature type="transmembrane region" description="Helical" evidence="7">
    <location>
        <begin position="131"/>
        <end position="151"/>
    </location>
</feature>
<gene>
    <name evidence="8" type="ORF">MNOR_LOCUS2025</name>
</gene>
<dbReference type="AlphaFoldDB" id="A0AAV2PQT8"/>
<feature type="transmembrane region" description="Helical" evidence="7">
    <location>
        <begin position="189"/>
        <end position="210"/>
    </location>
</feature>
<dbReference type="PANTHER" id="PTHR11119">
    <property type="entry name" value="XANTHINE-URACIL / VITAMIN C PERMEASE FAMILY MEMBER"/>
    <property type="match status" value="1"/>
</dbReference>
<dbReference type="PROSITE" id="PS01116">
    <property type="entry name" value="XANTH_URACIL_PERMASE"/>
    <property type="match status" value="1"/>
</dbReference>
<name>A0AAV2PQT8_MEGNR</name>
<evidence type="ECO:0000256" key="6">
    <source>
        <dbReference type="ARBA" id="ARBA00023136"/>
    </source>
</evidence>